<evidence type="ECO:0000256" key="7">
    <source>
        <dbReference type="ARBA" id="ARBA00022989"/>
    </source>
</evidence>
<evidence type="ECO:0000256" key="10">
    <source>
        <dbReference type="PIRNR" id="PIRNR017385"/>
    </source>
</evidence>
<dbReference type="PIRSF" id="PIRSF017385">
    <property type="entry name" value="CtaF"/>
    <property type="match status" value="1"/>
</dbReference>
<accession>A0ABW1JAR5</accession>
<dbReference type="RefSeq" id="WP_345717212.1">
    <property type="nucleotide sequence ID" value="NZ_BAABFP010000005.1"/>
</dbReference>
<evidence type="ECO:0000313" key="12">
    <source>
        <dbReference type="EMBL" id="MFC6006374.1"/>
    </source>
</evidence>
<feature type="transmembrane region" description="Helical" evidence="11">
    <location>
        <begin position="90"/>
        <end position="123"/>
    </location>
</feature>
<dbReference type="EC" id="7.1.1.9" evidence="10"/>
<dbReference type="Proteomes" id="UP001596189">
    <property type="component" value="Unassembled WGS sequence"/>
</dbReference>
<keyword evidence="6 10" id="KW-1278">Translocase</keyword>
<comment type="subunit">
    <text evidence="10">Associates with subunits I, II and III to form cytochrome c oxidase.</text>
</comment>
<evidence type="ECO:0000256" key="9">
    <source>
        <dbReference type="ARBA" id="ARBA00047816"/>
    </source>
</evidence>
<evidence type="ECO:0000256" key="6">
    <source>
        <dbReference type="ARBA" id="ARBA00022967"/>
    </source>
</evidence>
<dbReference type="EMBL" id="JBHSRD010000002">
    <property type="protein sequence ID" value="MFC6006374.1"/>
    <property type="molecule type" value="Genomic_DNA"/>
</dbReference>
<keyword evidence="13" id="KW-1185">Reference proteome</keyword>
<keyword evidence="7 11" id="KW-1133">Transmembrane helix</keyword>
<comment type="function">
    <text evidence="1 10">Part of cytochrome c oxidase, its function is unknown.</text>
</comment>
<keyword evidence="4 10" id="KW-1003">Cell membrane</keyword>
<comment type="caution">
    <text evidence="12">The sequence shown here is derived from an EMBL/GenBank/DDBJ whole genome shotgun (WGS) entry which is preliminary data.</text>
</comment>
<feature type="transmembrane region" description="Helical" evidence="11">
    <location>
        <begin position="32"/>
        <end position="52"/>
    </location>
</feature>
<dbReference type="InterPro" id="IPR021050">
    <property type="entry name" value="Cyt_c_oxidase_su4_actinobac"/>
</dbReference>
<reference evidence="13" key="1">
    <citation type="journal article" date="2019" name="Int. J. Syst. Evol. Microbiol.">
        <title>The Global Catalogue of Microorganisms (GCM) 10K type strain sequencing project: providing services to taxonomists for standard genome sequencing and annotation.</title>
        <authorList>
            <consortium name="The Broad Institute Genomics Platform"/>
            <consortium name="The Broad Institute Genome Sequencing Center for Infectious Disease"/>
            <person name="Wu L."/>
            <person name="Ma J."/>
        </authorList>
    </citation>
    <scope>NUCLEOTIDE SEQUENCE [LARGE SCALE GENOMIC DNA]</scope>
    <source>
        <strain evidence="13">KACC 14249</strain>
    </source>
</reference>
<comment type="similarity">
    <text evidence="3 10">Belongs to the cytochrome c oxidase bacterial subunit CtaF family.</text>
</comment>
<evidence type="ECO:0000256" key="1">
    <source>
        <dbReference type="ARBA" id="ARBA00002536"/>
    </source>
</evidence>
<name>A0ABW1JAR5_9ACTN</name>
<evidence type="ECO:0000256" key="4">
    <source>
        <dbReference type="ARBA" id="ARBA00022475"/>
    </source>
</evidence>
<evidence type="ECO:0000256" key="2">
    <source>
        <dbReference type="ARBA" id="ARBA00004651"/>
    </source>
</evidence>
<comment type="subcellular location">
    <subcellularLocation>
        <location evidence="2">Cell membrane</location>
        <topology evidence="2">Multi-pass membrane protein</topology>
    </subcellularLocation>
</comment>
<evidence type="ECO:0000256" key="3">
    <source>
        <dbReference type="ARBA" id="ARBA00006870"/>
    </source>
</evidence>
<keyword evidence="8 10" id="KW-0472">Membrane</keyword>
<evidence type="ECO:0000256" key="8">
    <source>
        <dbReference type="ARBA" id="ARBA00023136"/>
    </source>
</evidence>
<proteinExistence type="inferred from homology"/>
<gene>
    <name evidence="12" type="ORF">ACFQDO_04450</name>
</gene>
<feature type="transmembrane region" description="Helical" evidence="11">
    <location>
        <begin position="6"/>
        <end position="25"/>
    </location>
</feature>
<evidence type="ECO:0000256" key="11">
    <source>
        <dbReference type="SAM" id="Phobius"/>
    </source>
</evidence>
<dbReference type="Pfam" id="PF12270">
    <property type="entry name" value="Cyt_c_ox_IV"/>
    <property type="match status" value="1"/>
</dbReference>
<keyword evidence="5 11" id="KW-0812">Transmembrane</keyword>
<comment type="catalytic activity">
    <reaction evidence="9 10">
        <text>4 Fe(II)-[cytochrome c] + O2 + 8 H(+)(in) = 4 Fe(III)-[cytochrome c] + 2 H2O + 4 H(+)(out)</text>
        <dbReference type="Rhea" id="RHEA:11436"/>
        <dbReference type="Rhea" id="RHEA-COMP:10350"/>
        <dbReference type="Rhea" id="RHEA-COMP:14399"/>
        <dbReference type="ChEBI" id="CHEBI:15377"/>
        <dbReference type="ChEBI" id="CHEBI:15378"/>
        <dbReference type="ChEBI" id="CHEBI:15379"/>
        <dbReference type="ChEBI" id="CHEBI:29033"/>
        <dbReference type="ChEBI" id="CHEBI:29034"/>
        <dbReference type="EC" id="7.1.1.9"/>
    </reaction>
</comment>
<sequence>MKVESWLFGAGAFFFAPVGIIYGILTHWDEPVGPVGLFLTAGLALMVGWYLWYTARHIDPRPEDDPAAPIEAASGEYGFFSPHSWWPLPLAASCAVMFLGLAVGWWLLYIGVGLAALALVGWVFEYWRGVHAH</sequence>
<protein>
    <recommendedName>
        <fullName evidence="10">Cytochrome c oxidase polypeptide 4</fullName>
        <ecNumber evidence="10">7.1.1.9</ecNumber>
    </recommendedName>
    <alternativeName>
        <fullName evidence="10">Cytochrome aa3 subunit 4</fullName>
    </alternativeName>
    <alternativeName>
        <fullName evidence="10">Cytochrome c oxidase polypeptide IV</fullName>
    </alternativeName>
</protein>
<evidence type="ECO:0000313" key="13">
    <source>
        <dbReference type="Proteomes" id="UP001596189"/>
    </source>
</evidence>
<organism evidence="12 13">
    <name type="scientific">Angustibacter luteus</name>
    <dbReference type="NCBI Taxonomy" id="658456"/>
    <lineage>
        <taxon>Bacteria</taxon>
        <taxon>Bacillati</taxon>
        <taxon>Actinomycetota</taxon>
        <taxon>Actinomycetes</taxon>
        <taxon>Kineosporiales</taxon>
        <taxon>Kineosporiaceae</taxon>
    </lineage>
</organism>
<evidence type="ECO:0000256" key="5">
    <source>
        <dbReference type="ARBA" id="ARBA00022692"/>
    </source>
</evidence>